<feature type="region of interest" description="Disordered" evidence="1">
    <location>
        <begin position="757"/>
        <end position="959"/>
    </location>
</feature>
<feature type="compositionally biased region" description="Basic and acidic residues" evidence="1">
    <location>
        <begin position="267"/>
        <end position="278"/>
    </location>
</feature>
<proteinExistence type="predicted"/>
<name>B8CAH4_THAPS</name>
<feature type="compositionally biased region" description="Low complexity" evidence="1">
    <location>
        <begin position="75"/>
        <end position="87"/>
    </location>
</feature>
<dbReference type="eggNOG" id="ENOG502QYB1">
    <property type="taxonomic scope" value="Eukaryota"/>
</dbReference>
<dbReference type="PaxDb" id="35128-Thaps9141"/>
<gene>
    <name evidence="2" type="ORF">THAPSDRAFT_9141</name>
</gene>
<protein>
    <submittedName>
        <fullName evidence="2">Uncharacterized protein</fullName>
    </submittedName>
</protein>
<feature type="region of interest" description="Disordered" evidence="1">
    <location>
        <begin position="616"/>
        <end position="653"/>
    </location>
</feature>
<feature type="compositionally biased region" description="Low complexity" evidence="1">
    <location>
        <begin position="116"/>
        <end position="134"/>
    </location>
</feature>
<keyword evidence="3" id="KW-1185">Reference proteome</keyword>
<feature type="compositionally biased region" description="Basic and acidic residues" evidence="1">
    <location>
        <begin position="1"/>
        <end position="10"/>
    </location>
</feature>
<feature type="compositionally biased region" description="Polar residues" evidence="1">
    <location>
        <begin position="841"/>
        <end position="862"/>
    </location>
</feature>
<feature type="compositionally biased region" description="Basic and acidic residues" evidence="1">
    <location>
        <begin position="757"/>
        <end position="774"/>
    </location>
</feature>
<dbReference type="Proteomes" id="UP000001449">
    <property type="component" value="Chromosome 12"/>
</dbReference>
<dbReference type="KEGG" id="tps:THAPSDRAFT_9141"/>
<evidence type="ECO:0000313" key="2">
    <source>
        <dbReference type="EMBL" id="EED89509.1"/>
    </source>
</evidence>
<feature type="compositionally biased region" description="Basic and acidic residues" evidence="1">
    <location>
        <begin position="528"/>
        <end position="540"/>
    </location>
</feature>
<feature type="region of interest" description="Disordered" evidence="1">
    <location>
        <begin position="1"/>
        <end position="87"/>
    </location>
</feature>
<dbReference type="InParanoid" id="B8CAH4"/>
<evidence type="ECO:0000256" key="1">
    <source>
        <dbReference type="SAM" id="MobiDB-lite"/>
    </source>
</evidence>
<dbReference type="AlphaFoldDB" id="B8CAH4"/>
<accession>B8CAH4</accession>
<dbReference type="HOGENOM" id="CLU_308095_0_0_1"/>
<feature type="compositionally biased region" description="Low complexity" evidence="1">
    <location>
        <begin position="43"/>
        <end position="65"/>
    </location>
</feature>
<organism evidence="2 3">
    <name type="scientific">Thalassiosira pseudonana</name>
    <name type="common">Marine diatom</name>
    <name type="synonym">Cyclotella nana</name>
    <dbReference type="NCBI Taxonomy" id="35128"/>
    <lineage>
        <taxon>Eukaryota</taxon>
        <taxon>Sar</taxon>
        <taxon>Stramenopiles</taxon>
        <taxon>Ochrophyta</taxon>
        <taxon>Bacillariophyta</taxon>
        <taxon>Coscinodiscophyceae</taxon>
        <taxon>Thalassiosirophycidae</taxon>
        <taxon>Thalassiosirales</taxon>
        <taxon>Thalassiosiraceae</taxon>
        <taxon>Thalassiosira</taxon>
    </lineage>
</organism>
<reference evidence="2 3" key="1">
    <citation type="journal article" date="2004" name="Science">
        <title>The genome of the diatom Thalassiosira pseudonana: ecology, evolution, and metabolism.</title>
        <authorList>
            <person name="Armbrust E.V."/>
            <person name="Berges J.A."/>
            <person name="Bowler C."/>
            <person name="Green B.R."/>
            <person name="Martinez D."/>
            <person name="Putnam N.H."/>
            <person name="Zhou S."/>
            <person name="Allen A.E."/>
            <person name="Apt K.E."/>
            <person name="Bechner M."/>
            <person name="Brzezinski M.A."/>
            <person name="Chaal B.K."/>
            <person name="Chiovitti A."/>
            <person name="Davis A.K."/>
            <person name="Demarest M.S."/>
            <person name="Detter J.C."/>
            <person name="Glavina T."/>
            <person name="Goodstein D."/>
            <person name="Hadi M.Z."/>
            <person name="Hellsten U."/>
            <person name="Hildebrand M."/>
            <person name="Jenkins B.D."/>
            <person name="Jurka J."/>
            <person name="Kapitonov V.V."/>
            <person name="Kroger N."/>
            <person name="Lau W.W."/>
            <person name="Lane T.W."/>
            <person name="Larimer F.W."/>
            <person name="Lippmeier J.C."/>
            <person name="Lucas S."/>
            <person name="Medina M."/>
            <person name="Montsant A."/>
            <person name="Obornik M."/>
            <person name="Parker M.S."/>
            <person name="Palenik B."/>
            <person name="Pazour G.J."/>
            <person name="Richardson P.M."/>
            <person name="Rynearson T.A."/>
            <person name="Saito M.A."/>
            <person name="Schwartz D.C."/>
            <person name="Thamatrakoln K."/>
            <person name="Valentin K."/>
            <person name="Vardi A."/>
            <person name="Wilkerson F.P."/>
            <person name="Rokhsar D.S."/>
        </authorList>
    </citation>
    <scope>NUCLEOTIDE SEQUENCE [LARGE SCALE GENOMIC DNA]</scope>
    <source>
        <strain evidence="2 3">CCMP1335</strain>
    </source>
</reference>
<dbReference type="RefSeq" id="XP_002293048.1">
    <property type="nucleotide sequence ID" value="XM_002293012.1"/>
</dbReference>
<feature type="compositionally biased region" description="Polar residues" evidence="1">
    <location>
        <begin position="936"/>
        <end position="947"/>
    </location>
</feature>
<feature type="compositionally biased region" description="Basic residues" evidence="1">
    <location>
        <begin position="541"/>
        <end position="551"/>
    </location>
</feature>
<reference evidence="2 3" key="2">
    <citation type="journal article" date="2008" name="Nature">
        <title>The Phaeodactylum genome reveals the evolutionary history of diatom genomes.</title>
        <authorList>
            <person name="Bowler C."/>
            <person name="Allen A.E."/>
            <person name="Badger J.H."/>
            <person name="Grimwood J."/>
            <person name="Jabbari K."/>
            <person name="Kuo A."/>
            <person name="Maheswari U."/>
            <person name="Martens C."/>
            <person name="Maumus F."/>
            <person name="Otillar R.P."/>
            <person name="Rayko E."/>
            <person name="Salamov A."/>
            <person name="Vandepoele K."/>
            <person name="Beszteri B."/>
            <person name="Gruber A."/>
            <person name="Heijde M."/>
            <person name="Katinka M."/>
            <person name="Mock T."/>
            <person name="Valentin K."/>
            <person name="Verret F."/>
            <person name="Berges J.A."/>
            <person name="Brownlee C."/>
            <person name="Cadoret J.P."/>
            <person name="Chiovitti A."/>
            <person name="Choi C.J."/>
            <person name="Coesel S."/>
            <person name="De Martino A."/>
            <person name="Detter J.C."/>
            <person name="Durkin C."/>
            <person name="Falciatore A."/>
            <person name="Fournet J."/>
            <person name="Haruta M."/>
            <person name="Huysman M.J."/>
            <person name="Jenkins B.D."/>
            <person name="Jiroutova K."/>
            <person name="Jorgensen R.E."/>
            <person name="Joubert Y."/>
            <person name="Kaplan A."/>
            <person name="Kroger N."/>
            <person name="Kroth P.G."/>
            <person name="La Roche J."/>
            <person name="Lindquist E."/>
            <person name="Lommer M."/>
            <person name="Martin-Jezequel V."/>
            <person name="Lopez P.J."/>
            <person name="Lucas S."/>
            <person name="Mangogna M."/>
            <person name="McGinnis K."/>
            <person name="Medlin L.K."/>
            <person name="Montsant A."/>
            <person name="Oudot-Le Secq M.P."/>
            <person name="Napoli C."/>
            <person name="Obornik M."/>
            <person name="Parker M.S."/>
            <person name="Petit J.L."/>
            <person name="Porcel B.M."/>
            <person name="Poulsen N."/>
            <person name="Robison M."/>
            <person name="Rychlewski L."/>
            <person name="Rynearson T.A."/>
            <person name="Schmutz J."/>
            <person name="Shapiro H."/>
            <person name="Siaut M."/>
            <person name="Stanley M."/>
            <person name="Sussman M.R."/>
            <person name="Taylor A.R."/>
            <person name="Vardi A."/>
            <person name="von Dassow P."/>
            <person name="Vyverman W."/>
            <person name="Willis A."/>
            <person name="Wyrwicz L.S."/>
            <person name="Rokhsar D.S."/>
            <person name="Weissenbach J."/>
            <person name="Armbrust E.V."/>
            <person name="Green B.R."/>
            <person name="Van de Peer Y."/>
            <person name="Grigoriev I.V."/>
        </authorList>
    </citation>
    <scope>NUCLEOTIDE SEQUENCE [LARGE SCALE GENOMIC DNA]</scope>
    <source>
        <strain evidence="2 3">CCMP1335</strain>
    </source>
</reference>
<dbReference type="GeneID" id="7445851"/>
<feature type="compositionally biased region" description="Gly residues" evidence="1">
    <location>
        <begin position="948"/>
        <end position="959"/>
    </location>
</feature>
<feature type="region of interest" description="Disordered" evidence="1">
    <location>
        <begin position="205"/>
        <end position="307"/>
    </location>
</feature>
<feature type="compositionally biased region" description="Polar residues" evidence="1">
    <location>
        <begin position="634"/>
        <end position="646"/>
    </location>
</feature>
<dbReference type="EMBL" id="CM000647">
    <property type="protein sequence ID" value="EED89509.1"/>
    <property type="molecule type" value="Genomic_DNA"/>
</dbReference>
<feature type="compositionally biased region" description="Polar residues" evidence="1">
    <location>
        <begin position="802"/>
        <end position="830"/>
    </location>
</feature>
<feature type="compositionally biased region" description="Low complexity" evidence="1">
    <location>
        <begin position="205"/>
        <end position="227"/>
    </location>
</feature>
<feature type="region of interest" description="Disordered" evidence="1">
    <location>
        <begin position="116"/>
        <end position="137"/>
    </location>
</feature>
<evidence type="ECO:0000313" key="3">
    <source>
        <dbReference type="Proteomes" id="UP000001449"/>
    </source>
</evidence>
<sequence>MADANHDGASHAEATTEGGSLPQHEQPPTEPSADESAPKSSLATASNKSTHASSTSTSSPSRQATILQRNPSLNSTTSTKSASAHSTVSTTTAISSVVASLHSTLNGVMVNTNGSVNGSVSNSTSGSSQHTGSTRLSIDDILSSKRYSLNGRRQFKMSSGAAVSAAVSGGKSARSTTKSSAAKSTAKNVSVIKGILSGESLLKRQPSTQSLKSQQQQQQQQQVSCPQKQKKYKFPKQEECMRRLSPQKQSLPENGRREDGVGTAKRSLLDKDQEEHKQPSKKSKKQQDEKPRRKSSHRKNKLETSEVSIPIKVSPSELQFQSSGAEINSSTAGIGKSEAIESSIHEFTADEPPAAQELVSTLLSNYIACLESTPAPAANLGEEPTLISPWDVVQLLPSLLEYVDLSKDGMQIGITSAEQQHMYGGRGETSDDWKVVQDGLIPIVLGVDMVKMEVTNRNSANAESSKVTNEGNDDTAVIKLKTEARLLKLIQIQIWIRMMIWNLNGEGGWNFLGRVLEMATGSSPPAVSEEKKSGSMDRQKKGEKKKSKSKRPALSPNQSLIRDLTALMELAPYVLPPSLEFSQWTKDTLTFGFQQNFPEYGAEILDHFEIEIAEPSALTRSGSDQSRDAKRSKMSTQNSQSGTISPTREMVKKRNQRQQAYFSSLLEKPTTNADVESATIGSAAASVARSHSTVTSSTKDKEVDAALFKKSVSLTSAVPTRKQNPFLKDSARGTYVGSHFSSKLSNISSLFREVKAPTDGKRKVAPKSRVEKTGVPKRTSVKVAPRKRPPEQISAAAPARSSGATQQSSNATTLSIASRQYGNPTMTRPSPLSPPKETPRKQLNPSSTASWHASLMKQSVASTPMRIIGETPSKPRPYRRLRPRNDDIFIRQSVEETPRPWRQSLPQPPPMMNPRHLGLQGQGGRADFTCAGLSPMPNQSRSSPKGGSSQGEGTGARKR</sequence>
<feature type="region of interest" description="Disordered" evidence="1">
    <location>
        <begin position="522"/>
        <end position="556"/>
    </location>
</feature>
<feature type="compositionally biased region" description="Basic and acidic residues" evidence="1">
    <location>
        <begin position="883"/>
        <end position="899"/>
    </location>
</feature>